<dbReference type="EMBL" id="JAAOAS010000028">
    <property type="protein sequence ID" value="KAF5603418.1"/>
    <property type="molecule type" value="Genomic_DNA"/>
</dbReference>
<dbReference type="GO" id="GO:0016747">
    <property type="term" value="F:acyltransferase activity, transferring groups other than amino-acyl groups"/>
    <property type="evidence" value="ECO:0007669"/>
    <property type="project" value="InterPro"/>
</dbReference>
<dbReference type="PANTHER" id="PTHR43138:SF2">
    <property type="entry name" value="PROTEIN SPT10"/>
    <property type="match status" value="1"/>
</dbReference>
<accession>A0A8H5PVM9</accession>
<evidence type="ECO:0000256" key="1">
    <source>
        <dbReference type="SAM" id="MobiDB-lite"/>
    </source>
</evidence>
<evidence type="ECO:0000259" key="2">
    <source>
        <dbReference type="PROSITE" id="PS51186"/>
    </source>
</evidence>
<dbReference type="InterPro" id="IPR000182">
    <property type="entry name" value="GNAT_dom"/>
</dbReference>
<dbReference type="InterPro" id="IPR015416">
    <property type="entry name" value="Znf_H2C2_histone_UAS-bd"/>
</dbReference>
<proteinExistence type="predicted"/>
<reference evidence="3 4" key="1">
    <citation type="submission" date="2020-05" db="EMBL/GenBank/DDBJ databases">
        <title>Identification and distribution of gene clusters putatively required for synthesis of sphingolipid metabolism inhibitors in phylogenetically diverse species of the filamentous fungus Fusarium.</title>
        <authorList>
            <person name="Kim H.-S."/>
            <person name="Busman M."/>
            <person name="Brown D.W."/>
            <person name="Divon H."/>
            <person name="Uhlig S."/>
            <person name="Proctor R.H."/>
        </authorList>
    </citation>
    <scope>NUCLEOTIDE SEQUENCE [LARGE SCALE GENOMIC DNA]</scope>
    <source>
        <strain evidence="3 4">NRRL 36939</strain>
    </source>
</reference>
<dbReference type="Pfam" id="PF00583">
    <property type="entry name" value="Acetyltransf_1"/>
    <property type="match status" value="1"/>
</dbReference>
<dbReference type="SUPFAM" id="SSF55729">
    <property type="entry name" value="Acyl-CoA N-acyltransferases (Nat)"/>
    <property type="match status" value="1"/>
</dbReference>
<dbReference type="Gene3D" id="3.40.630.30">
    <property type="match status" value="1"/>
</dbReference>
<dbReference type="InterPro" id="IPR052742">
    <property type="entry name" value="Mito_N-acetyltransferase"/>
</dbReference>
<feature type="region of interest" description="Disordered" evidence="1">
    <location>
        <begin position="1"/>
        <end position="34"/>
    </location>
</feature>
<dbReference type="Proteomes" id="UP000546213">
    <property type="component" value="Unassembled WGS sequence"/>
</dbReference>
<dbReference type="GO" id="GO:0005634">
    <property type="term" value="C:nucleus"/>
    <property type="evidence" value="ECO:0007669"/>
    <property type="project" value="TreeGrafter"/>
</dbReference>
<feature type="domain" description="N-acetyltransferase" evidence="2">
    <location>
        <begin position="79"/>
        <end position="229"/>
    </location>
</feature>
<dbReference type="OrthoDB" id="10264707at2759"/>
<dbReference type="PANTHER" id="PTHR43138">
    <property type="entry name" value="ACETYLTRANSFERASE, GNAT FAMILY"/>
    <property type="match status" value="1"/>
</dbReference>
<organism evidence="3 4">
    <name type="scientific">Fusarium pseudocircinatum</name>
    <dbReference type="NCBI Taxonomy" id="56676"/>
    <lineage>
        <taxon>Eukaryota</taxon>
        <taxon>Fungi</taxon>
        <taxon>Dikarya</taxon>
        <taxon>Ascomycota</taxon>
        <taxon>Pezizomycotina</taxon>
        <taxon>Sordariomycetes</taxon>
        <taxon>Hypocreomycetidae</taxon>
        <taxon>Hypocreales</taxon>
        <taxon>Nectriaceae</taxon>
        <taxon>Fusarium</taxon>
        <taxon>Fusarium fujikuroi species complex</taxon>
    </lineage>
</organism>
<name>A0A8H5PVM9_9HYPO</name>
<dbReference type="PROSITE" id="PS51186">
    <property type="entry name" value="GNAT"/>
    <property type="match status" value="1"/>
</dbReference>
<dbReference type="InterPro" id="IPR016181">
    <property type="entry name" value="Acyl_CoA_acyltransferase"/>
</dbReference>
<evidence type="ECO:0000313" key="3">
    <source>
        <dbReference type="EMBL" id="KAF5603418.1"/>
    </source>
</evidence>
<feature type="region of interest" description="Disordered" evidence="1">
    <location>
        <begin position="343"/>
        <end position="416"/>
    </location>
</feature>
<gene>
    <name evidence="3" type="ORF">FPCIR_1348</name>
</gene>
<sequence>MPAMLDDPASPTTYRVSGQPPYPDPNNPGLPAEMTPRQVTLRDRQTVATIVPFSSKHQVPESLIAYLCDQINKEIEGGDTYPMMDPFAADKFGSYWFQNFGAIMLLGDVERAEDVVEGKDWSRECLGSFYIKPNYPGRSSHVCNAGFLVTDASRNRGVGRLMGEAYLDWAPKLGYTYSVFNLVYETNVASCRIWDALGFKRIGRVKGCGNLRSYPNQLIDAIIYGRDLSPRESEELVSEERFDKIKFYLKYGEYPNGADRAEKSRLRSAATHYKLLDGDKLMLKDKEVISDPARQFDIARQVHVQQHGGINKTTATIAEKYHWSRIKETVSDVIRSCVECKELGKTPNPGGARKAASSNNHAGGRRGGANTGDHHAQPTSPPPAQMLPLQEHNMMPTISHQSPDHDHSPSPYANPADISLIAPPHALQGNSMEHTLHSHSPMLQDPPTGHHPHDHNVYQPIDPQIINEASHDLGPFDQYHSPADFQALLNATEDVGHDVVDRDLEMLIEHQDDDNVMDGTDGMDGMDGIGVGVGVGADNHGLVHKERGLYDVGFEGGGG</sequence>
<keyword evidence="4" id="KW-1185">Reference proteome</keyword>
<evidence type="ECO:0000313" key="4">
    <source>
        <dbReference type="Proteomes" id="UP000546213"/>
    </source>
</evidence>
<protein>
    <submittedName>
        <fullName evidence="3">Acetyltransferase</fullName>
    </submittedName>
</protein>
<keyword evidence="3" id="KW-0808">Transferase</keyword>
<dbReference type="Gene3D" id="1.10.340.70">
    <property type="match status" value="1"/>
</dbReference>
<dbReference type="Pfam" id="PF09337">
    <property type="entry name" value="zf-H2C2"/>
    <property type="match status" value="1"/>
</dbReference>
<comment type="caution">
    <text evidence="3">The sequence shown here is derived from an EMBL/GenBank/DDBJ whole genome shotgun (WGS) entry which is preliminary data.</text>
</comment>
<dbReference type="AlphaFoldDB" id="A0A8H5PVM9"/>